<dbReference type="Proteomes" id="UP001057375">
    <property type="component" value="Unassembled WGS sequence"/>
</dbReference>
<protein>
    <submittedName>
        <fullName evidence="2">PucR family transcriptional regulator</fullName>
    </submittedName>
</protein>
<keyword evidence="3" id="KW-1185">Reference proteome</keyword>
<feature type="non-terminal residue" evidence="2">
    <location>
        <position position="178"/>
    </location>
</feature>
<gene>
    <name evidence="2" type="ORF">ADUPG1_007482</name>
</gene>
<dbReference type="Pfam" id="PF07905">
    <property type="entry name" value="PucR"/>
    <property type="match status" value="1"/>
</dbReference>
<reference evidence="2" key="1">
    <citation type="submission" date="2022-03" db="EMBL/GenBank/DDBJ databases">
        <title>Draft genome sequence of Aduncisulcus paluster, a free-living microaerophilic Fornicata.</title>
        <authorList>
            <person name="Yuyama I."/>
            <person name="Kume K."/>
            <person name="Tamura T."/>
            <person name="Inagaki Y."/>
            <person name="Hashimoto T."/>
        </authorList>
    </citation>
    <scope>NUCLEOTIDE SEQUENCE</scope>
    <source>
        <strain evidence="2">NY0171</strain>
    </source>
</reference>
<name>A0ABQ5KMF8_9EUKA</name>
<accession>A0ABQ5KMF8</accession>
<comment type="caution">
    <text evidence="2">The sequence shown here is derived from an EMBL/GenBank/DDBJ whole genome shotgun (WGS) entry which is preliminary data.</text>
</comment>
<evidence type="ECO:0000313" key="2">
    <source>
        <dbReference type="EMBL" id="GKT33698.1"/>
    </source>
</evidence>
<evidence type="ECO:0000313" key="3">
    <source>
        <dbReference type="Proteomes" id="UP001057375"/>
    </source>
</evidence>
<dbReference type="InterPro" id="IPR012914">
    <property type="entry name" value="PucR_dom"/>
</dbReference>
<organism evidence="2 3">
    <name type="scientific">Aduncisulcus paluster</name>
    <dbReference type="NCBI Taxonomy" id="2918883"/>
    <lineage>
        <taxon>Eukaryota</taxon>
        <taxon>Metamonada</taxon>
        <taxon>Carpediemonas-like organisms</taxon>
        <taxon>Aduncisulcus</taxon>
    </lineage>
</organism>
<sequence>MSLTVHEALSLKALERFKLVAGANGLNNRISRVGLIDHETPEALTNIIMPQEFLFSNMIMIKDHPEQMIDYIESIIASKAACFALKTIFFDEFPDEVIEYANRHKFPLFTFDKTYIEDIILEVDQALNVYSQIAKLQGYVDEMTSSESDPIKVRSLALKLNKSFSSHFMVTTLEPQDT</sequence>
<dbReference type="EMBL" id="BQXS01010417">
    <property type="protein sequence ID" value="GKT33698.1"/>
    <property type="molecule type" value="Genomic_DNA"/>
</dbReference>
<feature type="domain" description="Purine catabolism PurC-like" evidence="1">
    <location>
        <begin position="8"/>
        <end position="123"/>
    </location>
</feature>
<proteinExistence type="predicted"/>
<evidence type="ECO:0000259" key="1">
    <source>
        <dbReference type="Pfam" id="PF07905"/>
    </source>
</evidence>